<dbReference type="GO" id="GO:0003724">
    <property type="term" value="F:RNA helicase activity"/>
    <property type="evidence" value="ECO:0007669"/>
    <property type="project" value="UniProtKB-EC"/>
</dbReference>
<feature type="compositionally biased region" description="Basic residues" evidence="9">
    <location>
        <begin position="676"/>
        <end position="686"/>
    </location>
</feature>
<dbReference type="SMART" id="SM01178">
    <property type="entry name" value="DUF4217"/>
    <property type="match status" value="1"/>
</dbReference>
<dbReference type="Proteomes" id="UP000242188">
    <property type="component" value="Unassembled WGS sequence"/>
</dbReference>
<dbReference type="InterPro" id="IPR011545">
    <property type="entry name" value="DEAD/DEAH_box_helicase_dom"/>
</dbReference>
<feature type="domain" description="Helicase ATP-binding" evidence="10">
    <location>
        <begin position="167"/>
        <end position="361"/>
    </location>
</feature>
<proteinExistence type="inferred from homology"/>
<evidence type="ECO:0000256" key="1">
    <source>
        <dbReference type="ARBA" id="ARBA00022741"/>
    </source>
</evidence>
<keyword evidence="14" id="KW-1185">Reference proteome</keyword>
<organism evidence="13 14">
    <name type="scientific">Mizuhopecten yessoensis</name>
    <name type="common">Japanese scallop</name>
    <name type="synonym">Patinopecten yessoensis</name>
    <dbReference type="NCBI Taxonomy" id="6573"/>
    <lineage>
        <taxon>Eukaryota</taxon>
        <taxon>Metazoa</taxon>
        <taxon>Spiralia</taxon>
        <taxon>Lophotrochozoa</taxon>
        <taxon>Mollusca</taxon>
        <taxon>Bivalvia</taxon>
        <taxon>Autobranchia</taxon>
        <taxon>Pteriomorphia</taxon>
        <taxon>Pectinida</taxon>
        <taxon>Pectinoidea</taxon>
        <taxon>Pectinidae</taxon>
        <taxon>Mizuhopecten</taxon>
    </lineage>
</organism>
<keyword evidence="1 7" id="KW-0547">Nucleotide-binding</keyword>
<dbReference type="InterPro" id="IPR014014">
    <property type="entry name" value="RNA_helicase_DEAD_Q_motif"/>
</dbReference>
<dbReference type="InterPro" id="IPR014001">
    <property type="entry name" value="Helicase_ATP-bd"/>
</dbReference>
<dbReference type="SUPFAM" id="SSF52540">
    <property type="entry name" value="P-loop containing nucleoside triphosphate hydrolases"/>
    <property type="match status" value="1"/>
</dbReference>
<feature type="domain" description="DEAD-box RNA helicase Q" evidence="12">
    <location>
        <begin position="135"/>
        <end position="164"/>
    </location>
</feature>
<dbReference type="CDD" id="cd18787">
    <property type="entry name" value="SF2_C_DEAD"/>
    <property type="match status" value="1"/>
</dbReference>
<reference evidence="13 14" key="1">
    <citation type="journal article" date="2017" name="Nat. Ecol. Evol.">
        <title>Scallop genome provides insights into evolution of bilaterian karyotype and development.</title>
        <authorList>
            <person name="Wang S."/>
            <person name="Zhang J."/>
            <person name="Jiao W."/>
            <person name="Li J."/>
            <person name="Xun X."/>
            <person name="Sun Y."/>
            <person name="Guo X."/>
            <person name="Huan P."/>
            <person name="Dong B."/>
            <person name="Zhang L."/>
            <person name="Hu X."/>
            <person name="Sun X."/>
            <person name="Wang J."/>
            <person name="Zhao C."/>
            <person name="Wang Y."/>
            <person name="Wang D."/>
            <person name="Huang X."/>
            <person name="Wang R."/>
            <person name="Lv J."/>
            <person name="Li Y."/>
            <person name="Zhang Z."/>
            <person name="Liu B."/>
            <person name="Lu W."/>
            <person name="Hui Y."/>
            <person name="Liang J."/>
            <person name="Zhou Z."/>
            <person name="Hou R."/>
            <person name="Li X."/>
            <person name="Liu Y."/>
            <person name="Li H."/>
            <person name="Ning X."/>
            <person name="Lin Y."/>
            <person name="Zhao L."/>
            <person name="Xing Q."/>
            <person name="Dou J."/>
            <person name="Li Y."/>
            <person name="Mao J."/>
            <person name="Guo H."/>
            <person name="Dou H."/>
            <person name="Li T."/>
            <person name="Mu C."/>
            <person name="Jiang W."/>
            <person name="Fu Q."/>
            <person name="Fu X."/>
            <person name="Miao Y."/>
            <person name="Liu J."/>
            <person name="Yu Q."/>
            <person name="Li R."/>
            <person name="Liao H."/>
            <person name="Li X."/>
            <person name="Kong Y."/>
            <person name="Jiang Z."/>
            <person name="Chourrout D."/>
            <person name="Li R."/>
            <person name="Bao Z."/>
        </authorList>
    </citation>
    <scope>NUCLEOTIDE SEQUENCE [LARGE SCALE GENOMIC DNA]</scope>
    <source>
        <strain evidence="13 14">PY_sf001</strain>
    </source>
</reference>
<feature type="short sequence motif" description="Q motif" evidence="6">
    <location>
        <begin position="135"/>
        <end position="164"/>
    </location>
</feature>
<dbReference type="PROSITE" id="PS51192">
    <property type="entry name" value="HELICASE_ATP_BIND_1"/>
    <property type="match status" value="1"/>
</dbReference>
<evidence type="ECO:0000259" key="11">
    <source>
        <dbReference type="PROSITE" id="PS51194"/>
    </source>
</evidence>
<evidence type="ECO:0000313" key="13">
    <source>
        <dbReference type="EMBL" id="OWF51219.1"/>
    </source>
</evidence>
<dbReference type="PANTHER" id="PTHR24031">
    <property type="entry name" value="RNA HELICASE"/>
    <property type="match status" value="1"/>
</dbReference>
<dbReference type="AlphaFoldDB" id="A0A210QR54"/>
<dbReference type="STRING" id="6573.A0A210QR54"/>
<dbReference type="GO" id="GO:0003723">
    <property type="term" value="F:RNA binding"/>
    <property type="evidence" value="ECO:0007669"/>
    <property type="project" value="UniProtKB-UniRule"/>
</dbReference>
<comment type="domain">
    <text evidence="8">The Q motif is unique to and characteristic of the DEAD box family of RNA helicases and controls ATP binding and hydrolysis.</text>
</comment>
<feature type="region of interest" description="Disordered" evidence="9">
    <location>
        <begin position="16"/>
        <end position="98"/>
    </location>
</feature>
<evidence type="ECO:0000313" key="14">
    <source>
        <dbReference type="Proteomes" id="UP000242188"/>
    </source>
</evidence>
<dbReference type="SMART" id="SM00490">
    <property type="entry name" value="HELICc"/>
    <property type="match status" value="1"/>
</dbReference>
<dbReference type="EMBL" id="NEDP02002312">
    <property type="protein sequence ID" value="OWF51219.1"/>
    <property type="molecule type" value="Genomic_DNA"/>
</dbReference>
<dbReference type="Pfam" id="PF13959">
    <property type="entry name" value="CTE_SPB4"/>
    <property type="match status" value="1"/>
</dbReference>
<evidence type="ECO:0000256" key="5">
    <source>
        <dbReference type="ARBA" id="ARBA00022884"/>
    </source>
</evidence>
<comment type="function">
    <text evidence="8">RNA helicase.</text>
</comment>
<accession>A0A210QR54</accession>
<evidence type="ECO:0000256" key="7">
    <source>
        <dbReference type="RuleBase" id="RU000492"/>
    </source>
</evidence>
<dbReference type="PROSITE" id="PS51194">
    <property type="entry name" value="HELICASE_CTER"/>
    <property type="match status" value="1"/>
</dbReference>
<dbReference type="PROSITE" id="PS00039">
    <property type="entry name" value="DEAD_ATP_HELICASE"/>
    <property type="match status" value="1"/>
</dbReference>
<evidence type="ECO:0000259" key="12">
    <source>
        <dbReference type="PROSITE" id="PS51195"/>
    </source>
</evidence>
<feature type="compositionally biased region" description="Basic and acidic residues" evidence="9">
    <location>
        <begin position="687"/>
        <end position="696"/>
    </location>
</feature>
<dbReference type="Pfam" id="PF00270">
    <property type="entry name" value="DEAD"/>
    <property type="match status" value="1"/>
</dbReference>
<dbReference type="OrthoDB" id="422663at2759"/>
<comment type="catalytic activity">
    <reaction evidence="8">
        <text>ATP + H2O = ADP + phosphate + H(+)</text>
        <dbReference type="Rhea" id="RHEA:13065"/>
        <dbReference type="ChEBI" id="CHEBI:15377"/>
        <dbReference type="ChEBI" id="CHEBI:15378"/>
        <dbReference type="ChEBI" id="CHEBI:30616"/>
        <dbReference type="ChEBI" id="CHEBI:43474"/>
        <dbReference type="ChEBI" id="CHEBI:456216"/>
        <dbReference type="EC" id="3.6.4.13"/>
    </reaction>
</comment>
<dbReference type="SMART" id="SM00487">
    <property type="entry name" value="DEXDc"/>
    <property type="match status" value="1"/>
</dbReference>
<dbReference type="EC" id="3.6.4.13" evidence="8"/>
<evidence type="ECO:0000256" key="9">
    <source>
        <dbReference type="SAM" id="MobiDB-lite"/>
    </source>
</evidence>
<protein>
    <recommendedName>
        <fullName evidence="8">ATP-dependent RNA helicase</fullName>
        <ecNumber evidence="8">3.6.4.13</ecNumber>
    </recommendedName>
</protein>
<comment type="caution">
    <text evidence="13">The sequence shown here is derived from an EMBL/GenBank/DDBJ whole genome shotgun (WGS) entry which is preliminary data.</text>
</comment>
<keyword evidence="4 7" id="KW-0067">ATP-binding</keyword>
<dbReference type="InterPro" id="IPR001650">
    <property type="entry name" value="Helicase_C-like"/>
</dbReference>
<evidence type="ECO:0000259" key="10">
    <source>
        <dbReference type="PROSITE" id="PS51192"/>
    </source>
</evidence>
<dbReference type="CDD" id="cd17949">
    <property type="entry name" value="DEADc_DDX31"/>
    <property type="match status" value="1"/>
</dbReference>
<feature type="compositionally biased region" description="Polar residues" evidence="9">
    <location>
        <begin position="43"/>
        <end position="58"/>
    </location>
</feature>
<keyword evidence="2 7" id="KW-0378">Hydrolase</keyword>
<feature type="compositionally biased region" description="Basic and acidic residues" evidence="9">
    <location>
        <begin position="59"/>
        <end position="83"/>
    </location>
</feature>
<keyword evidence="3 7" id="KW-0347">Helicase</keyword>
<dbReference type="InterPro" id="IPR025313">
    <property type="entry name" value="SPB4-like_CTE"/>
</dbReference>
<evidence type="ECO:0000256" key="8">
    <source>
        <dbReference type="RuleBase" id="RU365068"/>
    </source>
</evidence>
<dbReference type="GO" id="GO:0005524">
    <property type="term" value="F:ATP binding"/>
    <property type="evidence" value="ECO:0007669"/>
    <property type="project" value="UniProtKB-UniRule"/>
</dbReference>
<dbReference type="GO" id="GO:0016887">
    <property type="term" value="F:ATP hydrolysis activity"/>
    <property type="evidence" value="ECO:0007669"/>
    <property type="project" value="RHEA"/>
</dbReference>
<gene>
    <name evidence="13" type="ORF">KP79_PYT03570</name>
</gene>
<dbReference type="Gene3D" id="3.40.50.300">
    <property type="entry name" value="P-loop containing nucleotide triphosphate hydrolases"/>
    <property type="match status" value="2"/>
</dbReference>
<sequence>MTDGELQLNVYLKESETYREPRTIIRRKKIRPRKTEKSHFLNRHSTNQTHDGLNLNVNKQHEEKEGESREEKAIDTGQHESNKRKASQTAADADPANKKQKIGPIISSLFSFNPHIPHVESVSMDQIKEVLFSSKTFKDLGIHPHLVSTLENKMEITQMTSVQQKSIPHIMIGADTLVKSQTGSGKTLAFAVPIVQALQALTPKVQRNDGPYALVVVPTRELALQCLRTFEKILAPFRWIVPGCIIGGEKRKAEKARLRKGINILVCTPGRLIDHIRSTNCLSLRQIKWLVLDEADRMLDMGYEKDIAQIINSLNMARSAQLSQELIKSDTKPRQTVLLSATLSEGVQKMAGISLTDPVRVDLSQSDVTTETNQTIKTEESSETSADTVSFSVPENLKQHFIITPCKLRLVTLAAFIVQKCKMKQKTGKMLVFLPTQGSVEFHYAVFHHFFGGGNSVPDVLADLDLDHSKKKVETDNLDFFRLHGEMAQKDRASVYQNFSKAKSGILFCTDVACRGLDLPNVRWIVQYTPPGSTSDYVHRIGRTARAGNLGHSLLFLMPSEVEYVPRLNQNKISLEELQMNRVLDSLLSVVTDIQGGNNQRELPRTSEEAATYLQMCVEEYTNGSPQKTDLAVKGFQSFVKAYATYPSELKSIFHIKHLHLGHLAKSFGLRESPSKIKRPAGKAHRDKQGHQDKSRLKFKRTAVSEFGSGLGSDALSKFKKNLKGKTKHKMKN</sequence>
<dbReference type="PROSITE" id="PS51195">
    <property type="entry name" value="Q_MOTIF"/>
    <property type="match status" value="1"/>
</dbReference>
<dbReference type="Pfam" id="PF00271">
    <property type="entry name" value="Helicase_C"/>
    <property type="match status" value="1"/>
</dbReference>
<feature type="region of interest" description="Disordered" evidence="9">
    <location>
        <begin position="673"/>
        <end position="699"/>
    </location>
</feature>
<evidence type="ECO:0000256" key="6">
    <source>
        <dbReference type="PROSITE-ProRule" id="PRU00552"/>
    </source>
</evidence>
<comment type="similarity">
    <text evidence="7">Belongs to the DEAD box helicase family.</text>
</comment>
<feature type="domain" description="Helicase C-terminal" evidence="11">
    <location>
        <begin position="396"/>
        <end position="595"/>
    </location>
</feature>
<dbReference type="InterPro" id="IPR000629">
    <property type="entry name" value="RNA-helicase_DEAD-box_CS"/>
</dbReference>
<evidence type="ECO:0000256" key="2">
    <source>
        <dbReference type="ARBA" id="ARBA00022801"/>
    </source>
</evidence>
<keyword evidence="5 8" id="KW-0694">RNA-binding</keyword>
<name>A0A210QR54_MIZYE</name>
<evidence type="ECO:0000256" key="4">
    <source>
        <dbReference type="ARBA" id="ARBA00022840"/>
    </source>
</evidence>
<dbReference type="InterPro" id="IPR027417">
    <property type="entry name" value="P-loop_NTPase"/>
</dbReference>
<evidence type="ECO:0000256" key="3">
    <source>
        <dbReference type="ARBA" id="ARBA00022806"/>
    </source>
</evidence>